<dbReference type="Gene3D" id="1.20.1740.10">
    <property type="entry name" value="Amino acid/polyamine transporter I"/>
    <property type="match status" value="1"/>
</dbReference>
<feature type="transmembrane region" description="Helical" evidence="15">
    <location>
        <begin position="432"/>
        <end position="451"/>
    </location>
</feature>
<feature type="transmembrane region" description="Helical" evidence="15">
    <location>
        <begin position="116"/>
        <end position="137"/>
    </location>
</feature>
<keyword evidence="3" id="KW-0813">Transport</keyword>
<feature type="transmembrane region" description="Helical" evidence="15">
    <location>
        <begin position="365"/>
        <end position="388"/>
    </location>
</feature>
<keyword evidence="18" id="KW-1185">Reference proteome</keyword>
<feature type="transmembrane region" description="Helical" evidence="15">
    <location>
        <begin position="321"/>
        <end position="345"/>
    </location>
</feature>
<evidence type="ECO:0000256" key="9">
    <source>
        <dbReference type="ARBA" id="ARBA00023053"/>
    </source>
</evidence>
<evidence type="ECO:0000256" key="2">
    <source>
        <dbReference type="ARBA" id="ARBA00004155"/>
    </source>
</evidence>
<accession>A0A0V0Q9I5</accession>
<keyword evidence="4 15" id="KW-0812">Transmembrane</keyword>
<keyword evidence="7" id="KW-0029">Amino-acid transport</keyword>
<keyword evidence="13" id="KW-0458">Lysosome</keyword>
<reference evidence="17 18" key="1">
    <citation type="journal article" date="2015" name="Sci. Rep.">
        <title>Genome of the facultative scuticociliatosis pathogen Pseudocohnilembus persalinus provides insight into its virulence through horizontal gene transfer.</title>
        <authorList>
            <person name="Xiong J."/>
            <person name="Wang G."/>
            <person name="Cheng J."/>
            <person name="Tian M."/>
            <person name="Pan X."/>
            <person name="Warren A."/>
            <person name="Jiang C."/>
            <person name="Yuan D."/>
            <person name="Miao W."/>
        </authorList>
    </citation>
    <scope>NUCLEOTIDE SEQUENCE [LARGE SCALE GENOMIC DNA]</scope>
    <source>
        <strain evidence="17">36N120E</strain>
    </source>
</reference>
<evidence type="ECO:0000256" key="15">
    <source>
        <dbReference type="SAM" id="Phobius"/>
    </source>
</evidence>
<dbReference type="Proteomes" id="UP000054937">
    <property type="component" value="Unassembled WGS sequence"/>
</dbReference>
<comment type="caution">
    <text evidence="17">The sequence shown here is derived from an EMBL/GenBank/DDBJ whole genome shotgun (WGS) entry which is preliminary data.</text>
</comment>
<dbReference type="GO" id="GO:0005765">
    <property type="term" value="C:lysosomal membrane"/>
    <property type="evidence" value="ECO:0007669"/>
    <property type="project" value="UniProtKB-SubCell"/>
</dbReference>
<evidence type="ECO:0000256" key="1">
    <source>
        <dbReference type="ARBA" id="ARBA00004107"/>
    </source>
</evidence>
<dbReference type="GO" id="GO:0046872">
    <property type="term" value="F:metal ion binding"/>
    <property type="evidence" value="ECO:0007669"/>
    <property type="project" value="UniProtKB-KW"/>
</dbReference>
<dbReference type="InterPro" id="IPR013057">
    <property type="entry name" value="AA_transpt_TM"/>
</dbReference>
<dbReference type="OMA" id="FYALIMG"/>
<dbReference type="InParanoid" id="A0A0V0Q9I5"/>
<dbReference type="Pfam" id="PF01490">
    <property type="entry name" value="Aa_trans"/>
    <property type="match status" value="1"/>
</dbReference>
<feature type="domain" description="Amino acid transporter transmembrane" evidence="16">
    <location>
        <begin position="84"/>
        <end position="465"/>
    </location>
</feature>
<feature type="transmembrane region" description="Helical" evidence="15">
    <location>
        <begin position="245"/>
        <end position="264"/>
    </location>
</feature>
<dbReference type="GO" id="GO:0031902">
    <property type="term" value="C:late endosome membrane"/>
    <property type="evidence" value="ECO:0007669"/>
    <property type="project" value="UniProtKB-SubCell"/>
</dbReference>
<feature type="transmembrane region" description="Helical" evidence="15">
    <location>
        <begin position="216"/>
        <end position="233"/>
    </location>
</feature>
<evidence type="ECO:0000256" key="13">
    <source>
        <dbReference type="ARBA" id="ARBA00023228"/>
    </source>
</evidence>
<feature type="transmembrane region" description="Helical" evidence="15">
    <location>
        <begin position="162"/>
        <end position="181"/>
    </location>
</feature>
<feature type="transmembrane region" description="Helical" evidence="15">
    <location>
        <begin position="530"/>
        <end position="552"/>
    </location>
</feature>
<dbReference type="PANTHER" id="PTHR22950:SF244">
    <property type="entry name" value="NEUTRAL AMINO ACID TRANSPORTER 9"/>
    <property type="match status" value="1"/>
</dbReference>
<keyword evidence="8 15" id="KW-1133">Transmembrane helix</keyword>
<evidence type="ECO:0000256" key="6">
    <source>
        <dbReference type="ARBA" id="ARBA00022753"/>
    </source>
</evidence>
<dbReference type="GO" id="GO:0015179">
    <property type="term" value="F:L-amino acid transmembrane transporter activity"/>
    <property type="evidence" value="ECO:0007669"/>
    <property type="project" value="TreeGrafter"/>
</dbReference>
<feature type="transmembrane region" description="Helical" evidence="15">
    <location>
        <begin position="284"/>
        <end position="309"/>
    </location>
</feature>
<keyword evidence="11" id="KW-1015">Disulfide bond</keyword>
<evidence type="ECO:0000256" key="10">
    <source>
        <dbReference type="ARBA" id="ARBA00023136"/>
    </source>
</evidence>
<keyword evidence="9" id="KW-0915">Sodium</keyword>
<protein>
    <recommendedName>
        <fullName evidence="16">Amino acid transporter transmembrane domain-containing protein</fullName>
    </recommendedName>
</protein>
<organism evidence="17 18">
    <name type="scientific">Pseudocohnilembus persalinus</name>
    <name type="common">Ciliate</name>
    <dbReference type="NCBI Taxonomy" id="266149"/>
    <lineage>
        <taxon>Eukaryota</taxon>
        <taxon>Sar</taxon>
        <taxon>Alveolata</taxon>
        <taxon>Ciliophora</taxon>
        <taxon>Intramacronucleata</taxon>
        <taxon>Oligohymenophorea</taxon>
        <taxon>Scuticociliatia</taxon>
        <taxon>Philasterida</taxon>
        <taxon>Pseudocohnilembidae</taxon>
        <taxon>Pseudocohnilembus</taxon>
    </lineage>
</organism>
<keyword evidence="5" id="KW-0479">Metal-binding</keyword>
<keyword evidence="10 15" id="KW-0472">Membrane</keyword>
<evidence type="ECO:0000256" key="12">
    <source>
        <dbReference type="ARBA" id="ARBA00023180"/>
    </source>
</evidence>
<evidence type="ECO:0000256" key="3">
    <source>
        <dbReference type="ARBA" id="ARBA00022448"/>
    </source>
</evidence>
<sequence length="562" mass="63468">MGKNSAQSSRKQTKSFAEQKNLKKKSFFQAPLEDAVVLRHEEIDVMKSFADMKNDENNNLMQNIEFAKEDMIMQRRDTVVNERRSTNIQVIMAITNTLIGSVVLCLPYNWLNGGFISSLIIMLFMGAIQYYTCSIYVQNQLPGDTDGAQIIERLLGSKYSKIFQIMSALLLFVAGIVYFMLQNQVLYAFIKFIFAYADGETQLPPINEIHFNSFSVQYQCIVLAIPVFFMISMKELSVIIKLGQYGVLAVIAYGGYMTFLFIKNLCSSDFTIHWKEVHMFPEDFSQVILVMGNFGLAFFLHNGITTILANAENQKKNTSNLMFGYINVLAIYGLVGILGSIGILDLDWQQPGIQTVSQLFNVKDIMPAIVNVLFLFQLSTALPILCFISRSQIFALIFNGDLSYPHKYNIMFNLIFMGSAVVMQILAINPNILIGLDGAICGFYMVYMIPFGMRLKSYGKKLPSNFDLRKSSAQLNTLIQKEDQEINTGNSLLDNNTSESLISRTKSQSQNKVDLQAYYADFQKLPLYEYIIWGGMILVGVIGAFLQIYGIIISMKDTDSTD</sequence>
<evidence type="ECO:0000313" key="18">
    <source>
        <dbReference type="Proteomes" id="UP000054937"/>
    </source>
</evidence>
<dbReference type="OrthoDB" id="294730at2759"/>
<comment type="subcellular location">
    <subcellularLocation>
        <location evidence="1">Late endosome membrane</location>
        <topology evidence="1">Multi-pass membrane protein</topology>
    </subcellularLocation>
    <subcellularLocation>
        <location evidence="2">Lysosome membrane</location>
        <topology evidence="2">Multi-pass membrane protein</topology>
    </subcellularLocation>
</comment>
<evidence type="ECO:0000259" key="16">
    <source>
        <dbReference type="Pfam" id="PF01490"/>
    </source>
</evidence>
<dbReference type="EMBL" id="LDAU01000229">
    <property type="protein sequence ID" value="KRW98794.1"/>
    <property type="molecule type" value="Genomic_DNA"/>
</dbReference>
<evidence type="ECO:0000256" key="7">
    <source>
        <dbReference type="ARBA" id="ARBA00022970"/>
    </source>
</evidence>
<proteinExistence type="inferred from homology"/>
<evidence type="ECO:0000256" key="14">
    <source>
        <dbReference type="ARBA" id="ARBA00038442"/>
    </source>
</evidence>
<evidence type="ECO:0000256" key="5">
    <source>
        <dbReference type="ARBA" id="ARBA00022723"/>
    </source>
</evidence>
<feature type="transmembrane region" description="Helical" evidence="15">
    <location>
        <begin position="90"/>
        <end position="110"/>
    </location>
</feature>
<dbReference type="AlphaFoldDB" id="A0A0V0Q9I5"/>
<evidence type="ECO:0000313" key="17">
    <source>
        <dbReference type="EMBL" id="KRW98794.1"/>
    </source>
</evidence>
<dbReference type="PANTHER" id="PTHR22950">
    <property type="entry name" value="AMINO ACID TRANSPORTER"/>
    <property type="match status" value="1"/>
</dbReference>
<evidence type="ECO:0000256" key="11">
    <source>
        <dbReference type="ARBA" id="ARBA00023157"/>
    </source>
</evidence>
<gene>
    <name evidence="17" type="ORF">PPERSA_10565</name>
</gene>
<feature type="transmembrane region" description="Helical" evidence="15">
    <location>
        <begin position="408"/>
        <end position="426"/>
    </location>
</feature>
<evidence type="ECO:0000256" key="8">
    <source>
        <dbReference type="ARBA" id="ARBA00022989"/>
    </source>
</evidence>
<keyword evidence="12" id="KW-0325">Glycoprotein</keyword>
<keyword evidence="6" id="KW-0967">Endosome</keyword>
<comment type="similarity">
    <text evidence="14">Belongs to the amino acid/polyamine transporter 2 family. SLC38A9 subfamily.</text>
</comment>
<evidence type="ECO:0000256" key="4">
    <source>
        <dbReference type="ARBA" id="ARBA00022692"/>
    </source>
</evidence>
<name>A0A0V0Q9I5_PSEPJ</name>